<dbReference type="HOGENOM" id="CLU_2410383_0_0_11"/>
<keyword evidence="2" id="KW-1185">Reference proteome</keyword>
<dbReference type="KEGG" id="ols:Olsu_0529"/>
<proteinExistence type="predicted"/>
<organism evidence="1 2">
    <name type="scientific">Olsenella uli (strain ATCC 49627 / DSM 7084 / CCUG 31166 / CIP 109912 / JCM 12494 / LMG 11480 / NCIMB 702895 / VPI D76D-27C)</name>
    <name type="common">Lactobacillus uli</name>
    <dbReference type="NCBI Taxonomy" id="633147"/>
    <lineage>
        <taxon>Bacteria</taxon>
        <taxon>Bacillati</taxon>
        <taxon>Actinomycetota</taxon>
        <taxon>Coriobacteriia</taxon>
        <taxon>Coriobacteriales</taxon>
        <taxon>Atopobiaceae</taxon>
        <taxon>Olsenella</taxon>
    </lineage>
</organism>
<dbReference type="RefSeq" id="WP_013251396.1">
    <property type="nucleotide sequence ID" value="NC_014363.1"/>
</dbReference>
<dbReference type="EMBL" id="CP002106">
    <property type="protein sequence ID" value="ADK67644.1"/>
    <property type="molecule type" value="Genomic_DNA"/>
</dbReference>
<evidence type="ECO:0000313" key="1">
    <source>
        <dbReference type="EMBL" id="ADK67644.1"/>
    </source>
</evidence>
<dbReference type="OrthoDB" id="3186516at2"/>
<name>E1QZ30_OLSUV</name>
<protein>
    <submittedName>
        <fullName evidence="1">Uncharacterized protein</fullName>
    </submittedName>
</protein>
<gene>
    <name evidence="1" type="ordered locus">Olsu_0529</name>
</gene>
<dbReference type="Proteomes" id="UP000000333">
    <property type="component" value="Chromosome"/>
</dbReference>
<reference evidence="1 2" key="1">
    <citation type="journal article" date="2010" name="Stand. Genomic Sci.">
        <title>Complete genome sequence of Olsenella uli type strain (VPI D76D-27C).</title>
        <authorList>
            <person name="Goker M."/>
            <person name="Held B."/>
            <person name="Lucas S."/>
            <person name="Nolan M."/>
            <person name="Yasawong M."/>
            <person name="Glavina Del Rio T."/>
            <person name="Tice H."/>
            <person name="Cheng J.F."/>
            <person name="Bruce D."/>
            <person name="Detter J.C."/>
            <person name="Tapia R."/>
            <person name="Han C."/>
            <person name="Goodwin L."/>
            <person name="Pitluck S."/>
            <person name="Liolios K."/>
            <person name="Ivanova N."/>
            <person name="Mavromatis K."/>
            <person name="Mikhailova N."/>
            <person name="Pati A."/>
            <person name="Chen A."/>
            <person name="Palaniappan K."/>
            <person name="Land M."/>
            <person name="Hauser L."/>
            <person name="Chang Y.J."/>
            <person name="Jeffries C.D."/>
            <person name="Rohde M."/>
            <person name="Sikorski J."/>
            <person name="Pukall R."/>
            <person name="Woyke T."/>
            <person name="Bristow J."/>
            <person name="Eisen J.A."/>
            <person name="Markowitz V."/>
            <person name="Hugenholtz P."/>
            <person name="Kyrpides N.C."/>
            <person name="Klenk H.P."/>
            <person name="Lapidus A."/>
        </authorList>
    </citation>
    <scope>NUCLEOTIDE SEQUENCE [LARGE SCALE GENOMIC DNA]</scope>
    <source>
        <strain evidence="2">ATCC 49627 / DSM 7084 / CIP 109912 / JCM 12494 / NCIMB 702895 / VPI D76D-27C</strain>
    </source>
</reference>
<evidence type="ECO:0000313" key="2">
    <source>
        <dbReference type="Proteomes" id="UP000000333"/>
    </source>
</evidence>
<dbReference type="eggNOG" id="ENOG5034517">
    <property type="taxonomic scope" value="Bacteria"/>
</dbReference>
<accession>E1QZ30</accession>
<dbReference type="AlphaFoldDB" id="E1QZ30"/>
<sequence>MAGLHCTDCVYGSFCRNEDFDKFQGTCSRGFTLADPHVHTKPDMFFAEVPERLVPIIDPFGKEYLRTKNICEQFTRPTQGTVKGKDVLGGRF</sequence>
<dbReference type="GeneID" id="78511965"/>